<dbReference type="AlphaFoldDB" id="A0AAW1RJ46"/>
<dbReference type="Gene3D" id="3.30.40.10">
    <property type="entry name" value="Zinc/RING finger domain, C3HC4 (zinc finger)"/>
    <property type="match status" value="1"/>
</dbReference>
<dbReference type="PANTHER" id="PTHR47530">
    <property type="entry name" value="E3 UBIQUITIN LIGASE BIG BROTHER-RELATED"/>
    <property type="match status" value="1"/>
</dbReference>
<feature type="domain" description="RING-type" evidence="3">
    <location>
        <begin position="233"/>
        <end position="274"/>
    </location>
</feature>
<protein>
    <recommendedName>
        <fullName evidence="3">RING-type domain-containing protein</fullName>
    </recommendedName>
</protein>
<feature type="region of interest" description="Disordered" evidence="2">
    <location>
        <begin position="104"/>
        <end position="139"/>
    </location>
</feature>
<dbReference type="InterPro" id="IPR001841">
    <property type="entry name" value="Znf_RING"/>
</dbReference>
<evidence type="ECO:0000256" key="1">
    <source>
        <dbReference type="PROSITE-ProRule" id="PRU00175"/>
    </source>
</evidence>
<dbReference type="EMBL" id="JALJOS010000010">
    <property type="protein sequence ID" value="KAK9833797.1"/>
    <property type="molecule type" value="Genomic_DNA"/>
</dbReference>
<proteinExistence type="predicted"/>
<evidence type="ECO:0000313" key="5">
    <source>
        <dbReference type="Proteomes" id="UP001438707"/>
    </source>
</evidence>
<keyword evidence="1" id="KW-0863">Zinc-finger</keyword>
<dbReference type="GO" id="GO:0008270">
    <property type="term" value="F:zinc ion binding"/>
    <property type="evidence" value="ECO:0007669"/>
    <property type="project" value="UniProtKB-KW"/>
</dbReference>
<keyword evidence="1" id="KW-0479">Metal-binding</keyword>
<dbReference type="SUPFAM" id="SSF57850">
    <property type="entry name" value="RING/U-box"/>
    <property type="match status" value="1"/>
</dbReference>
<dbReference type="InterPro" id="IPR013083">
    <property type="entry name" value="Znf_RING/FYVE/PHD"/>
</dbReference>
<dbReference type="Pfam" id="PF13639">
    <property type="entry name" value="zf-RING_2"/>
    <property type="match status" value="1"/>
</dbReference>
<dbReference type="PANTHER" id="PTHR47530:SF4">
    <property type="entry name" value="E3 UBIQUITIN LIGASE BIG BROTHER-RELATED"/>
    <property type="match status" value="1"/>
</dbReference>
<evidence type="ECO:0000259" key="3">
    <source>
        <dbReference type="PROSITE" id="PS50089"/>
    </source>
</evidence>
<dbReference type="Proteomes" id="UP001438707">
    <property type="component" value="Unassembled WGS sequence"/>
</dbReference>
<comment type="caution">
    <text evidence="4">The sequence shown here is derived from an EMBL/GenBank/DDBJ whole genome shotgun (WGS) entry which is preliminary data.</text>
</comment>
<dbReference type="SMART" id="SM00184">
    <property type="entry name" value="RING"/>
    <property type="match status" value="1"/>
</dbReference>
<dbReference type="PROSITE" id="PS50089">
    <property type="entry name" value="ZF_RING_2"/>
    <property type="match status" value="1"/>
</dbReference>
<organism evidence="4 5">
    <name type="scientific">Apatococcus lobatus</name>
    <dbReference type="NCBI Taxonomy" id="904363"/>
    <lineage>
        <taxon>Eukaryota</taxon>
        <taxon>Viridiplantae</taxon>
        <taxon>Chlorophyta</taxon>
        <taxon>core chlorophytes</taxon>
        <taxon>Trebouxiophyceae</taxon>
        <taxon>Chlorellales</taxon>
        <taxon>Chlorellaceae</taxon>
        <taxon>Apatococcus</taxon>
    </lineage>
</organism>
<sequence>MLSWHYVHWTGLCPDLQQDSTNLQPFCTNTVHLASLMADRASPRGNEDVLQNLHNIPPSGVAEADDLALAKAMQDQERAFWLCASQRQGTGGSMENAFEHAYWESSAAEPDSPSQPATRDDRDSPMHAAENVEEDAEIDDAELARRMQDEEHRQHLLQMAGIGIDGVPEDDEELESGDDAEGLDLDNMSYEDLQALGESVGVVSRGVAEQVIRALPRACFGHSIGNASTPESCPVCQMEHECGDEVLVLPCNHFYHPGCITQWLLINKACPICSHEVLPPSLKIEGTPSAQGQRCSTARRNLSFRS</sequence>
<evidence type="ECO:0000313" key="4">
    <source>
        <dbReference type="EMBL" id="KAK9833797.1"/>
    </source>
</evidence>
<accession>A0AAW1RJ46</accession>
<reference evidence="4 5" key="1">
    <citation type="journal article" date="2024" name="Nat. Commun.">
        <title>Phylogenomics reveals the evolutionary origins of lichenization in chlorophyte algae.</title>
        <authorList>
            <person name="Puginier C."/>
            <person name="Libourel C."/>
            <person name="Otte J."/>
            <person name="Skaloud P."/>
            <person name="Haon M."/>
            <person name="Grisel S."/>
            <person name="Petersen M."/>
            <person name="Berrin J.G."/>
            <person name="Delaux P.M."/>
            <person name="Dal Grande F."/>
            <person name="Keller J."/>
        </authorList>
    </citation>
    <scope>NUCLEOTIDE SEQUENCE [LARGE SCALE GENOMIC DNA]</scope>
    <source>
        <strain evidence="4 5">SAG 2145</strain>
    </source>
</reference>
<evidence type="ECO:0000256" key="2">
    <source>
        <dbReference type="SAM" id="MobiDB-lite"/>
    </source>
</evidence>
<keyword evidence="1" id="KW-0862">Zinc</keyword>
<name>A0AAW1RJ46_9CHLO</name>
<keyword evidence="5" id="KW-1185">Reference proteome</keyword>
<dbReference type="InterPro" id="IPR043312">
    <property type="entry name" value="AtBBR-like"/>
</dbReference>
<gene>
    <name evidence="4" type="ORF">WJX74_006227</name>
</gene>